<keyword evidence="4" id="KW-1185">Reference proteome</keyword>
<accession>A0ABR8TUP7</accession>
<protein>
    <submittedName>
        <fullName evidence="3">Uncharacterized protein</fullName>
    </submittedName>
</protein>
<dbReference type="Proteomes" id="UP000655570">
    <property type="component" value="Unassembled WGS sequence"/>
</dbReference>
<proteinExistence type="predicted"/>
<sequence length="87" mass="9005">MNSMLRAALGALVRLLAPGAEASGGPTTGSAGPAADPAPTTDRTFVEQQYVAPMWEHGHVPMSLDLFGAFGRVLDAREEAPSAEQPS</sequence>
<evidence type="ECO:0000313" key="4">
    <source>
        <dbReference type="Proteomes" id="UP000655570"/>
    </source>
</evidence>
<comment type="caution">
    <text evidence="3">The sequence shown here is derived from an EMBL/GenBank/DDBJ whole genome shotgun (WGS) entry which is preliminary data.</text>
</comment>
<reference evidence="3 4" key="1">
    <citation type="submission" date="2020-08" db="EMBL/GenBank/DDBJ databases">
        <title>A Genomic Blueprint of the Chicken Gut Microbiome.</title>
        <authorList>
            <person name="Gilroy R."/>
            <person name="Ravi A."/>
            <person name="Getino M."/>
            <person name="Pursley I."/>
            <person name="Horton D.L."/>
            <person name="Alikhan N.-F."/>
            <person name="Baker D."/>
            <person name="Gharbi K."/>
            <person name="Hall N."/>
            <person name="Watson M."/>
            <person name="Adriaenssens E.M."/>
            <person name="Foster-Nyarko E."/>
            <person name="Jarju S."/>
            <person name="Secka A."/>
            <person name="Antonio M."/>
            <person name="Oren A."/>
            <person name="Chaudhuri R."/>
            <person name="La Ragione R.M."/>
            <person name="Hildebrand F."/>
            <person name="Pallen M.J."/>
        </authorList>
    </citation>
    <scope>NUCLEOTIDE SEQUENCE [LARGE SCALE GENOMIC DNA]</scope>
    <source>
        <strain evidence="3 4">Sa2CUA9</strain>
    </source>
</reference>
<name>A0ABR8TUP7_9CELL</name>
<organism evidence="3 4">
    <name type="scientific">Oerskovia merdavium</name>
    <dbReference type="NCBI Taxonomy" id="2762227"/>
    <lineage>
        <taxon>Bacteria</taxon>
        <taxon>Bacillati</taxon>
        <taxon>Actinomycetota</taxon>
        <taxon>Actinomycetes</taxon>
        <taxon>Micrococcales</taxon>
        <taxon>Cellulomonadaceae</taxon>
        <taxon>Oerskovia</taxon>
    </lineage>
</organism>
<dbReference type="EMBL" id="JACSQF010000001">
    <property type="protein sequence ID" value="MBD7979324.1"/>
    <property type="molecule type" value="Genomic_DNA"/>
</dbReference>
<feature type="chain" id="PRO_5047130863" evidence="2">
    <location>
        <begin position="23"/>
        <end position="87"/>
    </location>
</feature>
<gene>
    <name evidence="3" type="ORF">H9641_01125</name>
</gene>
<keyword evidence="2" id="KW-0732">Signal</keyword>
<feature type="signal peptide" evidence="2">
    <location>
        <begin position="1"/>
        <end position="22"/>
    </location>
</feature>
<dbReference type="RefSeq" id="WP_191800226.1">
    <property type="nucleotide sequence ID" value="NZ_JACSQF010000001.1"/>
</dbReference>
<evidence type="ECO:0000256" key="1">
    <source>
        <dbReference type="SAM" id="MobiDB-lite"/>
    </source>
</evidence>
<evidence type="ECO:0000313" key="3">
    <source>
        <dbReference type="EMBL" id="MBD7979324.1"/>
    </source>
</evidence>
<feature type="region of interest" description="Disordered" evidence="1">
    <location>
        <begin position="19"/>
        <end position="41"/>
    </location>
</feature>
<evidence type="ECO:0000256" key="2">
    <source>
        <dbReference type="SAM" id="SignalP"/>
    </source>
</evidence>